<dbReference type="GO" id="GO:1904054">
    <property type="term" value="P:regulation of cholangiocyte proliferation"/>
    <property type="evidence" value="ECO:0007669"/>
    <property type="project" value="Ensembl"/>
</dbReference>
<dbReference type="Gene3D" id="2.160.20.10">
    <property type="entry name" value="Single-stranded right-handed beta-helix, Pectin lyase-like"/>
    <property type="match status" value="2"/>
</dbReference>
<dbReference type="PANTHER" id="PTHR46769">
    <property type="entry name" value="POLYCYSTIC KIDNEY AND HEPATIC DISEASE 1 (AUTOSOMAL RECESSIVE)-LIKE 1"/>
    <property type="match status" value="1"/>
</dbReference>
<dbReference type="InterPro" id="IPR011050">
    <property type="entry name" value="Pectin_lyase_fold/virulence"/>
</dbReference>
<organism evidence="15 16">
    <name type="scientific">Sphenodon punctatus</name>
    <name type="common">Tuatara</name>
    <name type="synonym">Hatteria punctata</name>
    <dbReference type="NCBI Taxonomy" id="8508"/>
    <lineage>
        <taxon>Eukaryota</taxon>
        <taxon>Metazoa</taxon>
        <taxon>Chordata</taxon>
        <taxon>Craniata</taxon>
        <taxon>Vertebrata</taxon>
        <taxon>Euteleostomi</taxon>
        <taxon>Lepidosauria</taxon>
        <taxon>Sphenodontia</taxon>
        <taxon>Sphenodontidae</taxon>
        <taxon>Sphenodon</taxon>
    </lineage>
</organism>
<dbReference type="InterPro" id="IPR052387">
    <property type="entry name" value="Fibrocystin"/>
</dbReference>
<dbReference type="InterPro" id="IPR002909">
    <property type="entry name" value="IPT_dom"/>
</dbReference>
<dbReference type="GO" id="GO:0051898">
    <property type="term" value="P:negative regulation of phosphatidylinositol 3-kinase/protein kinase B signal transduction"/>
    <property type="evidence" value="ECO:0007669"/>
    <property type="project" value="Ensembl"/>
</dbReference>
<gene>
    <name evidence="15" type="primary">PKHD1</name>
</gene>
<dbReference type="PROSITE" id="PS51484">
    <property type="entry name" value="G8"/>
    <property type="match status" value="2"/>
</dbReference>
<dbReference type="GeneTree" id="ENSGT00940000160697"/>
<dbReference type="CDD" id="cd00603">
    <property type="entry name" value="IPT_PCSR"/>
    <property type="match status" value="4"/>
</dbReference>
<evidence type="ECO:0000313" key="16">
    <source>
        <dbReference type="Proteomes" id="UP000694392"/>
    </source>
</evidence>
<dbReference type="GO" id="GO:0010824">
    <property type="term" value="P:regulation of centrosome duplication"/>
    <property type="evidence" value="ECO:0007669"/>
    <property type="project" value="Ensembl"/>
</dbReference>
<dbReference type="PROSITE" id="PS51820">
    <property type="entry name" value="PA14"/>
    <property type="match status" value="1"/>
</dbReference>
<dbReference type="Proteomes" id="UP000694392">
    <property type="component" value="Unplaced"/>
</dbReference>
<dbReference type="GO" id="GO:0090175">
    <property type="term" value="P:regulation of establishment of planar polarity"/>
    <property type="evidence" value="ECO:0007669"/>
    <property type="project" value="Ensembl"/>
</dbReference>
<dbReference type="GO" id="GO:0048471">
    <property type="term" value="C:perinuclear region of cytoplasm"/>
    <property type="evidence" value="ECO:0007669"/>
    <property type="project" value="Ensembl"/>
</dbReference>
<dbReference type="InterPro" id="IPR055401">
    <property type="entry name" value="CEMIP_beta-hel_dom"/>
</dbReference>
<comment type="subcellular location">
    <subcellularLocation>
        <location evidence="2">Cell membrane</location>
    </subcellularLocation>
    <subcellularLocation>
        <location evidence="3">Cell projection</location>
    </subcellularLocation>
    <subcellularLocation>
        <location evidence="1">Membrane</location>
        <topology evidence="1">Single-pass membrane protein</topology>
    </subcellularLocation>
</comment>
<proteinExistence type="predicted"/>
<dbReference type="InterPro" id="IPR014756">
    <property type="entry name" value="Ig_E-set"/>
</dbReference>
<dbReference type="SUPFAM" id="SSF51126">
    <property type="entry name" value="Pectin lyase-like"/>
    <property type="match status" value="2"/>
</dbReference>
<evidence type="ECO:0000256" key="8">
    <source>
        <dbReference type="ARBA" id="ARBA00022989"/>
    </source>
</evidence>
<dbReference type="GO" id="GO:0036064">
    <property type="term" value="C:ciliary basal body"/>
    <property type="evidence" value="ECO:0007669"/>
    <property type="project" value="Ensembl"/>
</dbReference>
<dbReference type="GO" id="GO:0005794">
    <property type="term" value="C:Golgi apparatus"/>
    <property type="evidence" value="ECO:0007669"/>
    <property type="project" value="Ensembl"/>
</dbReference>
<dbReference type="GO" id="GO:0032006">
    <property type="term" value="P:regulation of TOR signaling"/>
    <property type="evidence" value="ECO:0007669"/>
    <property type="project" value="Ensembl"/>
</dbReference>
<evidence type="ECO:0000259" key="13">
    <source>
        <dbReference type="PROSITE" id="PS51484"/>
    </source>
</evidence>
<dbReference type="GO" id="GO:0045216">
    <property type="term" value="P:cell-cell junction organization"/>
    <property type="evidence" value="ECO:0007669"/>
    <property type="project" value="Ensembl"/>
</dbReference>
<dbReference type="InterPro" id="IPR006626">
    <property type="entry name" value="PbH1"/>
</dbReference>
<reference evidence="15" key="2">
    <citation type="submission" date="2025-09" db="UniProtKB">
        <authorList>
            <consortium name="Ensembl"/>
        </authorList>
    </citation>
    <scope>IDENTIFICATION</scope>
</reference>
<dbReference type="Pfam" id="PF10162">
    <property type="entry name" value="G8"/>
    <property type="match status" value="2"/>
</dbReference>
<keyword evidence="11" id="KW-0966">Cell projection</keyword>
<dbReference type="Gene3D" id="2.60.40.10">
    <property type="entry name" value="Immunoglobulins"/>
    <property type="match status" value="5"/>
</dbReference>
<dbReference type="PANTHER" id="PTHR46769:SF1">
    <property type="entry name" value="FIBROCYSTIN"/>
    <property type="match status" value="1"/>
</dbReference>
<evidence type="ECO:0000256" key="12">
    <source>
        <dbReference type="SAM" id="Phobius"/>
    </source>
</evidence>
<dbReference type="GO" id="GO:0005783">
    <property type="term" value="C:endoplasmic reticulum"/>
    <property type="evidence" value="ECO:0007669"/>
    <property type="project" value="Ensembl"/>
</dbReference>
<keyword evidence="16" id="KW-1185">Reference proteome</keyword>
<keyword evidence="7" id="KW-0677">Repeat</keyword>
<evidence type="ECO:0000256" key="7">
    <source>
        <dbReference type="ARBA" id="ARBA00022737"/>
    </source>
</evidence>
<dbReference type="GO" id="GO:0006874">
    <property type="term" value="P:intracellular calcium ion homeostasis"/>
    <property type="evidence" value="ECO:0007669"/>
    <property type="project" value="Ensembl"/>
</dbReference>
<feature type="transmembrane region" description="Helical" evidence="12">
    <location>
        <begin position="27"/>
        <end position="51"/>
    </location>
</feature>
<dbReference type="GO" id="GO:0005829">
    <property type="term" value="C:cytosol"/>
    <property type="evidence" value="ECO:0007669"/>
    <property type="project" value="Ensembl"/>
</dbReference>
<evidence type="ECO:0000256" key="1">
    <source>
        <dbReference type="ARBA" id="ARBA00004167"/>
    </source>
</evidence>
<dbReference type="InterPro" id="IPR019316">
    <property type="entry name" value="G8_domain"/>
</dbReference>
<name>A0A8D0LC09_SPHPU</name>
<accession>A0A8D0LC09</accession>
<dbReference type="GO" id="GO:0001822">
    <property type="term" value="P:kidney development"/>
    <property type="evidence" value="ECO:0007669"/>
    <property type="project" value="Ensembl"/>
</dbReference>
<dbReference type="SMART" id="SM01225">
    <property type="entry name" value="G8"/>
    <property type="match status" value="2"/>
</dbReference>
<feature type="domain" description="G8" evidence="13">
    <location>
        <begin position="1747"/>
        <end position="1868"/>
    </location>
</feature>
<dbReference type="InterPro" id="IPR013783">
    <property type="entry name" value="Ig-like_fold"/>
</dbReference>
<protein>
    <submittedName>
        <fullName evidence="15">PKHD1 ciliary IPT domain containing fibrocystin/polyductin</fullName>
    </submittedName>
</protein>
<dbReference type="OMA" id="NFMVWGS"/>
<evidence type="ECO:0000259" key="14">
    <source>
        <dbReference type="PROSITE" id="PS51820"/>
    </source>
</evidence>
<evidence type="ECO:0000256" key="11">
    <source>
        <dbReference type="ARBA" id="ARBA00023273"/>
    </source>
</evidence>
<dbReference type="GO" id="GO:0097731">
    <property type="term" value="C:9+0 non-motile cilium"/>
    <property type="evidence" value="ECO:0007669"/>
    <property type="project" value="Ensembl"/>
</dbReference>
<keyword evidence="6" id="KW-0732">Signal</keyword>
<dbReference type="GO" id="GO:0000132">
    <property type="term" value="P:establishment of mitotic spindle orientation"/>
    <property type="evidence" value="ECO:0007669"/>
    <property type="project" value="Ensembl"/>
</dbReference>
<dbReference type="SMART" id="SM00710">
    <property type="entry name" value="PbH1"/>
    <property type="match status" value="7"/>
</dbReference>
<evidence type="ECO:0000256" key="5">
    <source>
        <dbReference type="ARBA" id="ARBA00022692"/>
    </source>
</evidence>
<dbReference type="SUPFAM" id="SSF56988">
    <property type="entry name" value="Anthrax protective antigen"/>
    <property type="match status" value="1"/>
</dbReference>
<dbReference type="GO" id="GO:0005813">
    <property type="term" value="C:centrosome"/>
    <property type="evidence" value="ECO:0007669"/>
    <property type="project" value="Ensembl"/>
</dbReference>
<dbReference type="GO" id="GO:1904036">
    <property type="term" value="P:negative regulation of epithelial cell apoptotic process"/>
    <property type="evidence" value="ECO:0007669"/>
    <property type="project" value="Ensembl"/>
</dbReference>
<evidence type="ECO:0000256" key="9">
    <source>
        <dbReference type="ARBA" id="ARBA00023136"/>
    </source>
</evidence>
<keyword evidence="9 12" id="KW-0472">Membrane</keyword>
<dbReference type="GO" id="GO:0048754">
    <property type="term" value="P:branching morphogenesis of an epithelial tube"/>
    <property type="evidence" value="ECO:0007669"/>
    <property type="project" value="Ensembl"/>
</dbReference>
<evidence type="ECO:0000256" key="3">
    <source>
        <dbReference type="ARBA" id="ARBA00004316"/>
    </source>
</evidence>
<reference evidence="15" key="1">
    <citation type="submission" date="2025-08" db="UniProtKB">
        <authorList>
            <consortium name="Ensembl"/>
        </authorList>
    </citation>
    <scope>IDENTIFICATION</scope>
</reference>
<evidence type="ECO:0000313" key="15">
    <source>
        <dbReference type="Ensembl" id="ENSSPUP00000023882.1"/>
    </source>
</evidence>
<dbReference type="SUPFAM" id="SSF81296">
    <property type="entry name" value="E set domains"/>
    <property type="match status" value="5"/>
</dbReference>
<dbReference type="InterPro" id="IPR037524">
    <property type="entry name" value="PA14/GLEYA"/>
</dbReference>
<dbReference type="GO" id="GO:0070372">
    <property type="term" value="P:regulation of ERK1 and ERK2 cascade"/>
    <property type="evidence" value="ECO:0007669"/>
    <property type="project" value="Ensembl"/>
</dbReference>
<dbReference type="GO" id="GO:0060271">
    <property type="term" value="P:cilium assembly"/>
    <property type="evidence" value="ECO:0007669"/>
    <property type="project" value="Ensembl"/>
</dbReference>
<dbReference type="Ensembl" id="ENSSPUT00000025478.1">
    <property type="protein sequence ID" value="ENSSPUP00000023882.1"/>
    <property type="gene ID" value="ENSSPUG00000018228.1"/>
</dbReference>
<keyword evidence="5 12" id="KW-0812">Transmembrane</keyword>
<evidence type="ECO:0000256" key="4">
    <source>
        <dbReference type="ARBA" id="ARBA00022475"/>
    </source>
</evidence>
<feature type="domain" description="PA14" evidence="14">
    <location>
        <begin position="275"/>
        <end position="430"/>
    </location>
</feature>
<dbReference type="GO" id="GO:0070062">
    <property type="term" value="C:extracellular exosome"/>
    <property type="evidence" value="ECO:0007669"/>
    <property type="project" value="Ensembl"/>
</dbReference>
<dbReference type="GO" id="GO:0050679">
    <property type="term" value="P:positive regulation of epithelial cell proliferation"/>
    <property type="evidence" value="ECO:0007669"/>
    <property type="project" value="Ensembl"/>
</dbReference>
<keyword evidence="4" id="KW-1003">Cell membrane</keyword>
<dbReference type="GO" id="GO:0016324">
    <property type="term" value="C:apical plasma membrane"/>
    <property type="evidence" value="ECO:0007669"/>
    <property type="project" value="Ensembl"/>
</dbReference>
<dbReference type="GO" id="GO:0072686">
    <property type="term" value="C:mitotic spindle"/>
    <property type="evidence" value="ECO:0007669"/>
    <property type="project" value="Ensembl"/>
</dbReference>
<dbReference type="Pfam" id="PF01833">
    <property type="entry name" value="TIG"/>
    <property type="match status" value="6"/>
</dbReference>
<dbReference type="Pfam" id="PF24606">
    <property type="entry name" value="CEMIP_beta-hel"/>
    <property type="match status" value="1"/>
</dbReference>
<evidence type="ECO:0000256" key="2">
    <source>
        <dbReference type="ARBA" id="ARBA00004236"/>
    </source>
</evidence>
<dbReference type="SMART" id="SM00429">
    <property type="entry name" value="IPT"/>
    <property type="match status" value="4"/>
</dbReference>
<keyword evidence="8 12" id="KW-1133">Transmembrane helix</keyword>
<sequence>MLTFSLLNVSSADLPPDIVKYNGTHDWFSFMLSLALVHAFCFAVASAGLIIKPKEGSIGGGTWITLRFDGKCRRLSLLYSTNGSQLEVSLVNPILPMVLCDVSPVYFDLSVVRCQTRYSTVHCWRALETSVKHSTKTKNIFFQFSMAQTPVVYQVYPPSGVPGKGSSFLNGDHVDWVSMSIVSLCRSVVQKDAWLISAKQELFLYQTYAEILSVFPVSGSLGGGTDLTIRGDLFDKPVQVTVSGIPCTIKHLSPQKIICTTGSVNKTTRDSAPQAGNRGLLFEVWDGLTKASPGYRWQFVPNASSPLDLLPRTQQSFRYARLSGFFVAPQTNNYTFWIQADDRASLYLSLSEDPGNKVEVASLPAGTSEWLQHWESNWSQSWQPKSRKFELIGGVQYYLEALHYGKAPSSGMRVGVQLHNTWLNPEVVNTYRRERHEILAKAVRLPQIQVSVRSVILCLKVSMMLDTACVFWKFGCSDLWRECVNSSEFLSELHAKSPVFVHQINLPYPGREVEISDWFFIDEIIISDRDVIIFQRDQRPAHPGGNVIESVAVTGSPPTYHVSLLGSEEGNCLTVSSRDARVNLTVKRVQAASPPLAGTFRILLPNAVISDIPVHISAHHLRELLQSNTDNFTAQYFNLTDFSVSKSLSTCYQSVWTLTWTSQIGDLPNIINVSAENLTGLNPSVTARGVYDGGVFIGPIFGDMLATSNNFTQVVVVVNDILANCSGSCTFQYRREATPFVNDVDYSIGNDDGLHILISITGSGFTEDSQALQIEVNQTACEVITSNQTSAVCQMKKLAVGLYRIALLVRPFGFALNASSGDGIYLRVKPRLTSIKPPTASEIGGRSVILTGTNFEGTSLVLFGVQPCPVNTNSSNTMKIECRLPSRGEEDYIVNVTLASGHQSTVFIKVFRYDPSLNPAIVSLSRNRSSIAGGQLLQIGIASLANYTGLDVEVKIQDSVAQIQVQTAHGVDVTLPPLGYGLYNLSVMLNGILIRSNGLELIIQYATEIFSIEPCCGSFLGGTMLTISGIGFSTNPAMASVLISSQICAIVGLREEMIWCQTPPAARLSEGGSEDLPAQVEVVIGNSSVASTFVLSFQKKNFSFTYQTLLTPTVTDVKVEMRDNSLWLGIEGRDVTDSLAMLGDARCELEFQYSSDTTTHSLCTLPLGTMEPGRYPVRVLQKQVGYANITAVLQHFMLTPQIVTVFVSHNLACGGPLLTISGLALKSQRDAVSVSLTGNYTCEIQTSDYNIINCVLLPREPLLADGWLPNVSHAVNVTVTVNGINSSCLGDCTFYVLEKQWTPEIDTVTLEINGTLIYLLIGIQRLAWAPNELVIKVDNHAPCNVTYWNESSIGCQTDSLLPGEHTISVLGRRNEQGCSGKNSRVFSVIPDVLKFYPQNFSTNGGGLLTVEGTALKGRNWTSVIIGSHLCLLTDVDSVALRCVVPMGSGITAVGIEVDGISYRVGDISYSKEFTPIFLSLLPPVSRLLTIMACRIRNVEDVYVSIGDSPCTSVTGNGTALHCLLPQLPAGEYPVTGGDLQTGQASSNLTLTFHLSVKSVHGCYGCLDGGAVRIHGTGFSPGNTSVTICGASCAILDDATTTDVSCQAQPLNASLAVLCALTHSLEEASRATYIQCDIRVTAGPYTVIGSTPYVYLCDASAGSSFPSLKVAVCSSQIHFTGLFFSPKVERDEVLIYNSSCNITMETEAEMECQGPNQPITAKITEIRKNRGQNTQSRLLFCGLWSKNSSWLHGRPPQDGDNVTVEEDQTLLLDTSTSILNLLHVKGGKLLFVDSGPVELHAHYILVSDGGELRIGSPDKPFCGKARIHLYGSSHSPAFFPYGAKFLAVRNGTLSMHGCVPEVVFTHLKIAAYINDTKLVLEELVDWQPGDEVLVGGTDFGDAQRQEEIVTIKTVNNTELYITSPLRYSFVWDQGLALRAVVALLSRRVVIQGNLTRERKLHLVQCAEAGISGGEKCLYKRSEKTLGSQEMGAVVIVQAFQGERSLLQLEGVGFRYVGQAFRKHLSALTVAGNAKMTDSYVHGCSVSDSFARGLSLSRISDLRVDNNIFYNILGHGLLIGEWLEERNRITHNAVIGLSGTDGLSNIETLAPAGVYILAPANWIAGNTVSAAGYGYFFHLSPVGPLHPPLLSFSQNVAHSCTRYGLFIYPEYHPQSTNCWHPVLFQSFTAWKNKGGVQILSSSNLQLQNFQISSCKDFGIDIVESLGNTSVVDSLLLGHLSEKGGSCMLVGLKTPKRFELLVSNTTFVNFSVDPCTAIGTCSGCYRGQGGFTVRGEELTFHRSPSWVSFPFPHSAVFKDLDGSLTREVGSHLLAAVDNLAASCGTSPNVSRAARGSVCGREVTFHRMSIGLKEAPDYPYDLSVTDSNKKTTTVNYVSDTLSNVYGWMALLLDQETYTLTFGNSLYSATFDNFGAGNYLLVEHENLPPFVDVTVTCETRPGHSLESLPSHGHNKSCDWFYNSKSGKLTYLGEPPGVGQCDSPVSIRPGVPVLLSCCLSPPPPILKWSQPESWNGVKKGWGGYNHTLPALGEDVIILPNRTILVDMTLPPIRGLYVLGTLEFPPNSSNVLKAACVVVAGGELKMGTSRHPLERGVKLLILLRAAEVVYCDRLDGINVHPGTIGVYGKVEMHSAYPSKSWTRLGGDIAPGNERILVEDEVDWRRGENIVISSSSYDAHQAEAVTLKEVNGQSIRIHERLLHRHIGHFHHIEDGRRIPLAAEVGLLTRNIQIKSDTACSGRVVIVRFRNVNGREYAGVLQISNVEFLNFGPAQLPSIEFSNMSTGSFIVSSSIHHSCGGGIQALASSGLSLRDNVVFSTVGHGINLEGQNHSLIRNLIVLSKQPDGLSSWVAGIKANLIDGAYLLGNVVAGSERIAFHIKGQECFLAEKLYTDNVAHSSLHGIHLYTGDGFQNCTKITGFLAYKNYDYGFMFHLASSVEVENMMLVDNTIGLLPVVCGPSAEQKYIEFRNSIIIATSSAFDCINDRIRPLSAGFTSRDRAPLNPWKGRVGILWPSFTSEPSQWPHNPWHKVGNYPAVLGIMKLKDVTFASFMTSCHSDDKDICIMSNPDNTGILHPVTAERTRMIRVNKQNKFYFYPPQSSRNESGDIRCSDTSCKSSRKALFKDLDGSALSLEPPVSVFPKSDFEWAQSCLDTGIYKEDKKCTYESTARGYFCKETDHAVVTLESFDTNLNLRNLSPVVSVTSNFVDTFSDAVLCTSCCPSQHRSIFYSVLPSNKHTKVCFAGQVPQTLRLYLSGGQNTTKLFLAIFYDEPHSLHVFMKGNYIPPASSKPSSKNAVGGTNYFSFDDNLLYVLLHGDEPIEVNKVLSVHTAFTIAENIGEEGQAQIVYHFTDFLQIGQDQVRIVHNTSGSESTLKAISDNAFKRRHLCPTVTSCTTSLNRTGQQKALSSHLSLQSRQPSHADISLRVLILEISDPLFILRRTLVSSLSSEKLKNLAKTLINAQQTGNIGCLNVSMNDLVCLLSRSLTPGRCLYVRPYTISVRTQPSDGETEKPLPVQPQIVFLDKQSVPTLGPPSEPWIVTASLKGYSDTTLKGLALFAHTEIWGESPHRAGSSEKG</sequence>
<evidence type="ECO:0000256" key="6">
    <source>
        <dbReference type="ARBA" id="ARBA00022729"/>
    </source>
</evidence>
<feature type="domain" description="G8" evidence="13">
    <location>
        <begin position="2533"/>
        <end position="2659"/>
    </location>
</feature>
<evidence type="ECO:0000256" key="10">
    <source>
        <dbReference type="ARBA" id="ARBA00023180"/>
    </source>
</evidence>
<dbReference type="InterPro" id="IPR012334">
    <property type="entry name" value="Pectin_lyas_fold"/>
</dbReference>
<keyword evidence="10" id="KW-0325">Glycoprotein</keyword>